<accession>A0A0C1NBY3</accession>
<dbReference type="EMBL" id="JHEG02000037">
    <property type="protein sequence ID" value="KIE12302.1"/>
    <property type="molecule type" value="Genomic_DNA"/>
</dbReference>
<dbReference type="SUPFAM" id="SSF53448">
    <property type="entry name" value="Nucleotide-diphospho-sugar transferases"/>
    <property type="match status" value="1"/>
</dbReference>
<organism evidence="4">
    <name type="scientific">Tolypothrix bouteillei VB521301</name>
    <dbReference type="NCBI Taxonomy" id="1479485"/>
    <lineage>
        <taxon>Bacteria</taxon>
        <taxon>Bacillati</taxon>
        <taxon>Cyanobacteriota</taxon>
        <taxon>Cyanophyceae</taxon>
        <taxon>Nostocales</taxon>
        <taxon>Tolypothrichaceae</taxon>
        <taxon>Tolypothrix</taxon>
    </lineage>
</organism>
<dbReference type="CDD" id="cd00761">
    <property type="entry name" value="Glyco_tranf_GTA_type"/>
    <property type="match status" value="1"/>
</dbReference>
<sequence>MGQAEALSVRELPSFSIVLETENLANSSIKDFCYSLTSLINQDISPTHSNEVLLIDSSDIPPAKLKQMQEKYPWITVHQAPLETSYYKAKMLGASLATGDVVVYCDSDCIYEKNWLRNILTPFTQDNNIQVVAGETTVRGWGPYGTAMALTYIFPQYSGQKDLTKTSQYFLNNVAFRRDFLLKYPIPLELPLYRGNCVIHAQNIRSNGYSIWRQPLARASHAPPNGLSHFFQRFLLIGHDYYWQENLLAQSKSQGNYQESLSGLQGKLQVFFDRIGKMLSHNPLHIIYLPLALPIAITAVVLIFIGYIVARFRHS</sequence>
<keyword evidence="1" id="KW-0472">Membrane</keyword>
<feature type="transmembrane region" description="Helical" evidence="1">
    <location>
        <begin position="287"/>
        <end position="310"/>
    </location>
</feature>
<dbReference type="InterPro" id="IPR029044">
    <property type="entry name" value="Nucleotide-diphossugar_trans"/>
</dbReference>
<evidence type="ECO:0000313" key="5">
    <source>
        <dbReference type="Proteomes" id="UP000029738"/>
    </source>
</evidence>
<evidence type="ECO:0000259" key="2">
    <source>
        <dbReference type="Pfam" id="PF00535"/>
    </source>
</evidence>
<evidence type="ECO:0000256" key="1">
    <source>
        <dbReference type="SAM" id="Phobius"/>
    </source>
</evidence>
<dbReference type="STRING" id="1479485.DA73_0212175"/>
<dbReference type="Proteomes" id="UP000029738">
    <property type="component" value="Unassembled WGS sequence"/>
</dbReference>
<keyword evidence="4" id="KW-0808">Transferase</keyword>
<evidence type="ECO:0000313" key="4">
    <source>
        <dbReference type="EMBL" id="KIE12302.1"/>
    </source>
</evidence>
<keyword evidence="1" id="KW-0812">Transmembrane</keyword>
<dbReference type="Pfam" id="PF00535">
    <property type="entry name" value="Glycos_transf_2"/>
    <property type="match status" value="1"/>
</dbReference>
<dbReference type="PANTHER" id="PTHR48090:SF7">
    <property type="entry name" value="RFBJ PROTEIN"/>
    <property type="match status" value="1"/>
</dbReference>
<reference evidence="4" key="1">
    <citation type="journal article" date="2015" name="Genome Announc.">
        <title>Draft Genome Sequence of Tolypothrix boutellei Strain VB521301.</title>
        <authorList>
            <person name="Chandrababunaidu M.M."/>
            <person name="Singh D."/>
            <person name="Sen D."/>
            <person name="Bhan S."/>
            <person name="Das S."/>
            <person name="Gupta A."/>
            <person name="Adhikary S.P."/>
            <person name="Tripathy S."/>
        </authorList>
    </citation>
    <scope>NUCLEOTIDE SEQUENCE</scope>
    <source>
        <strain evidence="4">VB521301</strain>
    </source>
</reference>
<dbReference type="Gene3D" id="3.90.550.10">
    <property type="entry name" value="Spore Coat Polysaccharide Biosynthesis Protein SpsA, Chain A"/>
    <property type="match status" value="1"/>
</dbReference>
<keyword evidence="1" id="KW-1133">Transmembrane helix</keyword>
<name>A0A0C1NBY3_9CYAN</name>
<dbReference type="OrthoDB" id="153025at2"/>
<evidence type="ECO:0000313" key="3">
    <source>
        <dbReference type="EMBL" id="KAF3890373.1"/>
    </source>
</evidence>
<feature type="domain" description="Glycosyltransferase 2-like" evidence="2">
    <location>
        <begin position="35"/>
        <end position="178"/>
    </location>
</feature>
<dbReference type="GO" id="GO:0016740">
    <property type="term" value="F:transferase activity"/>
    <property type="evidence" value="ECO:0007669"/>
    <property type="project" value="UniProtKB-KW"/>
</dbReference>
<gene>
    <name evidence="4" type="ORF">DA73_0212175</name>
    <name evidence="3" type="ORF">DA73_0400036690</name>
</gene>
<dbReference type="AlphaFoldDB" id="A0A0C1NBY3"/>
<keyword evidence="5" id="KW-1185">Reference proteome</keyword>
<proteinExistence type="predicted"/>
<dbReference type="RefSeq" id="WP_038079425.1">
    <property type="nucleotide sequence ID" value="NZ_JHEG04000001.1"/>
</dbReference>
<reference evidence="3" key="2">
    <citation type="submission" date="2019-11" db="EMBL/GenBank/DDBJ databases">
        <title>Improved Assembly of Tolypothrix boutellei genome.</title>
        <authorList>
            <person name="Sarangi A.N."/>
            <person name="Mukherjee M."/>
            <person name="Ghosh S."/>
            <person name="Singh D."/>
            <person name="Das A."/>
            <person name="Kant S."/>
            <person name="Prusty A."/>
            <person name="Tripathy S."/>
        </authorList>
    </citation>
    <scope>NUCLEOTIDE SEQUENCE</scope>
    <source>
        <strain evidence="3">VB521301</strain>
    </source>
</reference>
<comment type="caution">
    <text evidence="4">The sequence shown here is derived from an EMBL/GenBank/DDBJ whole genome shotgun (WGS) entry which is preliminary data.</text>
</comment>
<dbReference type="InterPro" id="IPR050256">
    <property type="entry name" value="Glycosyltransferase_2"/>
</dbReference>
<dbReference type="EMBL" id="JHEG04000001">
    <property type="protein sequence ID" value="KAF3890373.1"/>
    <property type="molecule type" value="Genomic_DNA"/>
</dbReference>
<dbReference type="PANTHER" id="PTHR48090">
    <property type="entry name" value="UNDECAPRENYL-PHOSPHATE 4-DEOXY-4-FORMAMIDO-L-ARABINOSE TRANSFERASE-RELATED"/>
    <property type="match status" value="1"/>
</dbReference>
<protein>
    <submittedName>
        <fullName evidence="4">Glycosyl transferase family 2</fullName>
    </submittedName>
    <submittedName>
        <fullName evidence="3">Glycosyltransferase family 2 protein</fullName>
    </submittedName>
</protein>
<dbReference type="InterPro" id="IPR001173">
    <property type="entry name" value="Glyco_trans_2-like"/>
</dbReference>